<comment type="caution">
    <text evidence="2">The sequence shown here is derived from an EMBL/GenBank/DDBJ whole genome shotgun (WGS) entry which is preliminary data.</text>
</comment>
<evidence type="ECO:0000256" key="1">
    <source>
        <dbReference type="SAM" id="MobiDB-lite"/>
    </source>
</evidence>
<feature type="region of interest" description="Disordered" evidence="1">
    <location>
        <begin position="1"/>
        <end position="78"/>
    </location>
</feature>
<evidence type="ECO:0000313" key="2">
    <source>
        <dbReference type="EMBL" id="KAG0560770.1"/>
    </source>
</evidence>
<reference evidence="2" key="1">
    <citation type="submission" date="2020-06" db="EMBL/GenBank/DDBJ databases">
        <title>WGS assembly of Ceratodon purpureus strain R40.</title>
        <authorList>
            <person name="Carey S.B."/>
            <person name="Jenkins J."/>
            <person name="Shu S."/>
            <person name="Lovell J.T."/>
            <person name="Sreedasyam A."/>
            <person name="Maumus F."/>
            <person name="Tiley G.P."/>
            <person name="Fernandez-Pozo N."/>
            <person name="Barry K."/>
            <person name="Chen C."/>
            <person name="Wang M."/>
            <person name="Lipzen A."/>
            <person name="Daum C."/>
            <person name="Saski C.A."/>
            <person name="Payton A.C."/>
            <person name="Mcbreen J.C."/>
            <person name="Conrad R.E."/>
            <person name="Kollar L.M."/>
            <person name="Olsson S."/>
            <person name="Huttunen S."/>
            <person name="Landis J.B."/>
            <person name="Wickett N.J."/>
            <person name="Johnson M.G."/>
            <person name="Rensing S.A."/>
            <person name="Grimwood J."/>
            <person name="Schmutz J."/>
            <person name="Mcdaniel S.F."/>
        </authorList>
    </citation>
    <scope>NUCLEOTIDE SEQUENCE</scope>
    <source>
        <strain evidence="2">R40</strain>
    </source>
</reference>
<name>A0A8T0GP30_CERPU</name>
<evidence type="ECO:0000313" key="3">
    <source>
        <dbReference type="Proteomes" id="UP000822688"/>
    </source>
</evidence>
<keyword evidence="3" id="KW-1185">Reference proteome</keyword>
<feature type="non-terminal residue" evidence="2">
    <location>
        <position position="1"/>
    </location>
</feature>
<feature type="compositionally biased region" description="Pro residues" evidence="1">
    <location>
        <begin position="8"/>
        <end position="30"/>
    </location>
</feature>
<proteinExistence type="predicted"/>
<dbReference type="EMBL" id="CM026430">
    <property type="protein sequence ID" value="KAG0560770.1"/>
    <property type="molecule type" value="Genomic_DNA"/>
</dbReference>
<organism evidence="2 3">
    <name type="scientific">Ceratodon purpureus</name>
    <name type="common">Fire moss</name>
    <name type="synonym">Dicranum purpureum</name>
    <dbReference type="NCBI Taxonomy" id="3225"/>
    <lineage>
        <taxon>Eukaryota</taxon>
        <taxon>Viridiplantae</taxon>
        <taxon>Streptophyta</taxon>
        <taxon>Embryophyta</taxon>
        <taxon>Bryophyta</taxon>
        <taxon>Bryophytina</taxon>
        <taxon>Bryopsida</taxon>
        <taxon>Dicranidae</taxon>
        <taxon>Pseudoditrichales</taxon>
        <taxon>Ditrichaceae</taxon>
        <taxon>Ceratodon</taxon>
    </lineage>
</organism>
<dbReference type="AlphaFoldDB" id="A0A8T0GP30"/>
<accession>A0A8T0GP30</accession>
<protein>
    <submittedName>
        <fullName evidence="2">Uncharacterized protein</fullName>
    </submittedName>
</protein>
<dbReference type="Proteomes" id="UP000822688">
    <property type="component" value="Chromosome 9"/>
</dbReference>
<gene>
    <name evidence="2" type="ORF">KC19_9G012000</name>
</gene>
<sequence>TTSLRSPSPSPPPLPPRPPATYTPLNSPPPGDDRRTAPPCFLVTSPPRCRSWSPHSGAPRGSGPHPIPPHPISPDTSGLRMRMQMLMLMLMLPLMLGRGGNPEGHDEPTTTMLILPDKPTLHKEGTREGGRERRLRLDLVIVIGRA</sequence>